<dbReference type="Proteomes" id="UP000323856">
    <property type="component" value="Unassembled WGS sequence"/>
</dbReference>
<dbReference type="OrthoDB" id="8545217at2"/>
<feature type="domain" description="Glutaredoxin" evidence="1">
    <location>
        <begin position="2"/>
        <end position="61"/>
    </location>
</feature>
<organism evidence="2 3">
    <name type="scientific">Paeniglutamicibacter gangotriensis</name>
    <dbReference type="NCBI Taxonomy" id="254787"/>
    <lineage>
        <taxon>Bacteria</taxon>
        <taxon>Bacillati</taxon>
        <taxon>Actinomycetota</taxon>
        <taxon>Actinomycetes</taxon>
        <taxon>Micrococcales</taxon>
        <taxon>Micrococcaceae</taxon>
        <taxon>Paeniglutamicibacter</taxon>
    </lineage>
</organism>
<dbReference type="PROSITE" id="PS51354">
    <property type="entry name" value="GLUTAREDOXIN_2"/>
    <property type="match status" value="1"/>
</dbReference>
<dbReference type="RefSeq" id="WP_149620887.1">
    <property type="nucleotide sequence ID" value="NZ_VOBL01000029.1"/>
</dbReference>
<reference evidence="2 3" key="1">
    <citation type="submission" date="2019-07" db="EMBL/GenBank/DDBJ databases">
        <title>Analysis of the biochemical properties, biological activity and biotechnological potential of siderophores and biosurfactants produced by Antarctic psychrotolerant bacteria.</title>
        <authorList>
            <person name="Styczynski M."/>
            <person name="Krucon T."/>
            <person name="Decewicz P."/>
            <person name="Dziewit L."/>
        </authorList>
    </citation>
    <scope>NUCLEOTIDE SEQUENCE [LARGE SCALE GENOMIC DNA]</scope>
    <source>
        <strain evidence="2 3">ANT_H27</strain>
    </source>
</reference>
<dbReference type="CDD" id="cd02976">
    <property type="entry name" value="NrdH"/>
    <property type="match status" value="1"/>
</dbReference>
<accession>A0A5B0E568</accession>
<dbReference type="InterPro" id="IPR002109">
    <property type="entry name" value="Glutaredoxin"/>
</dbReference>
<dbReference type="Pfam" id="PF00462">
    <property type="entry name" value="Glutaredoxin"/>
    <property type="match status" value="1"/>
</dbReference>
<evidence type="ECO:0000313" key="3">
    <source>
        <dbReference type="Proteomes" id="UP000323856"/>
    </source>
</evidence>
<evidence type="ECO:0000259" key="1">
    <source>
        <dbReference type="Pfam" id="PF00462"/>
    </source>
</evidence>
<dbReference type="Gene3D" id="3.40.30.10">
    <property type="entry name" value="Glutaredoxin"/>
    <property type="match status" value="1"/>
</dbReference>
<dbReference type="EMBL" id="VOBL01000029">
    <property type="protein sequence ID" value="KAA0973325.1"/>
    <property type="molecule type" value="Genomic_DNA"/>
</dbReference>
<sequence>MIEVFTKPGCGQCFGLELYLKRHRVPSVFHDVSEDLVARERMVKMGYSQVPVVRNTVTGEHWYGFDVARLELSIQGVPAAAALQD</sequence>
<dbReference type="SUPFAM" id="SSF52833">
    <property type="entry name" value="Thioredoxin-like"/>
    <property type="match status" value="1"/>
</dbReference>
<dbReference type="AlphaFoldDB" id="A0A5B0E568"/>
<protein>
    <submittedName>
        <fullName evidence="2">Glutaredoxin family protein</fullName>
    </submittedName>
</protein>
<name>A0A5B0E568_9MICC</name>
<proteinExistence type="predicted"/>
<comment type="caution">
    <text evidence="2">The sequence shown here is derived from an EMBL/GenBank/DDBJ whole genome shotgun (WGS) entry which is preliminary data.</text>
</comment>
<dbReference type="InterPro" id="IPR036249">
    <property type="entry name" value="Thioredoxin-like_sf"/>
</dbReference>
<evidence type="ECO:0000313" key="2">
    <source>
        <dbReference type="EMBL" id="KAA0973325.1"/>
    </source>
</evidence>
<gene>
    <name evidence="2" type="ORF">FQ154_18660</name>
</gene>